<name>A0AAF1KNG2_9PROT</name>
<keyword evidence="4" id="KW-0238">DNA-binding</keyword>
<evidence type="ECO:0000256" key="2">
    <source>
        <dbReference type="ARBA" id="ARBA00022829"/>
    </source>
</evidence>
<dbReference type="PANTHER" id="PTHR42963:SF1">
    <property type="entry name" value="DUF4476 DOMAIN-CONTAINING PROTEIN"/>
    <property type="match status" value="1"/>
</dbReference>
<dbReference type="PANTHER" id="PTHR42963">
    <property type="entry name" value="CHROMOSOME PARTITION PROTEIN MUKB"/>
    <property type="match status" value="1"/>
</dbReference>
<keyword evidence="3" id="KW-0226">DNA condensation</keyword>
<reference evidence="7" key="1">
    <citation type="submission" date="2020-01" db="EMBL/GenBank/DDBJ databases">
        <authorList>
            <person name="Rat A."/>
        </authorList>
    </citation>
    <scope>NUCLEOTIDE SEQUENCE</scope>
    <source>
        <strain evidence="7">LMG 28251</strain>
    </source>
</reference>
<dbReference type="Proteomes" id="UP001196068">
    <property type="component" value="Unassembled WGS sequence"/>
</dbReference>
<dbReference type="Pfam" id="PF02463">
    <property type="entry name" value="SMC_N"/>
    <property type="match status" value="1"/>
</dbReference>
<feature type="domain" description="RecF/RecN/SMC N-terminal" evidence="6">
    <location>
        <begin position="22"/>
        <end position="154"/>
    </location>
</feature>
<dbReference type="SUPFAM" id="SSF52540">
    <property type="entry name" value="P-loop containing nucleoside triphosphate hydrolases"/>
    <property type="match status" value="1"/>
</dbReference>
<protein>
    <submittedName>
        <fullName evidence="7">AAA family ATPase</fullName>
    </submittedName>
</protein>
<feature type="coiled-coil region" evidence="5">
    <location>
        <begin position="189"/>
        <end position="230"/>
    </location>
</feature>
<reference evidence="7" key="2">
    <citation type="journal article" date="2021" name="Syst. Appl. Microbiol.">
        <title>Roseomonas hellenica sp. nov., isolated from roots of wild-growing Alkanna tinctoria.</title>
        <authorList>
            <person name="Rat A."/>
            <person name="Naranjo H.D."/>
            <person name="Lebbe L."/>
            <person name="Cnockaert M."/>
            <person name="Krigas N."/>
            <person name="Grigoriadou K."/>
            <person name="Maloupa E."/>
            <person name="Willems A."/>
        </authorList>
    </citation>
    <scope>NUCLEOTIDE SEQUENCE</scope>
    <source>
        <strain evidence="7">LMG 28251</strain>
    </source>
</reference>
<keyword evidence="1" id="KW-0963">Cytoplasm</keyword>
<accession>A0AAF1KNG2</accession>
<evidence type="ECO:0000313" key="7">
    <source>
        <dbReference type="EMBL" id="MBR0657566.1"/>
    </source>
</evidence>
<dbReference type="InterPro" id="IPR027417">
    <property type="entry name" value="P-loop_NTPase"/>
</dbReference>
<gene>
    <name evidence="7" type="ORF">GXW79_21000</name>
</gene>
<proteinExistence type="predicted"/>
<feature type="non-terminal residue" evidence="7">
    <location>
        <position position="425"/>
    </location>
</feature>
<evidence type="ECO:0000256" key="5">
    <source>
        <dbReference type="SAM" id="Coils"/>
    </source>
</evidence>
<evidence type="ECO:0000259" key="6">
    <source>
        <dbReference type="Pfam" id="PF02463"/>
    </source>
</evidence>
<keyword evidence="2" id="KW-0159">Chromosome partition</keyword>
<dbReference type="AlphaFoldDB" id="A0AAF1KNG2"/>
<evidence type="ECO:0000256" key="1">
    <source>
        <dbReference type="ARBA" id="ARBA00022490"/>
    </source>
</evidence>
<dbReference type="Gene3D" id="3.40.50.300">
    <property type="entry name" value="P-loop containing nucleotide triphosphate hydrolases"/>
    <property type="match status" value="1"/>
</dbReference>
<dbReference type="GO" id="GO:0005737">
    <property type="term" value="C:cytoplasm"/>
    <property type="evidence" value="ECO:0007669"/>
    <property type="project" value="TreeGrafter"/>
</dbReference>
<evidence type="ECO:0000256" key="3">
    <source>
        <dbReference type="ARBA" id="ARBA00023067"/>
    </source>
</evidence>
<evidence type="ECO:0000256" key="4">
    <source>
        <dbReference type="ARBA" id="ARBA00023125"/>
    </source>
</evidence>
<dbReference type="GO" id="GO:0007059">
    <property type="term" value="P:chromosome segregation"/>
    <property type="evidence" value="ECO:0007669"/>
    <property type="project" value="UniProtKB-KW"/>
</dbReference>
<feature type="coiled-coil region" evidence="5">
    <location>
        <begin position="326"/>
        <end position="416"/>
    </location>
</feature>
<dbReference type="EMBL" id="JAAEDH010000042">
    <property type="protein sequence ID" value="MBR0657566.1"/>
    <property type="molecule type" value="Genomic_DNA"/>
</dbReference>
<comment type="caution">
    <text evidence="7">The sequence shown here is derived from an EMBL/GenBank/DDBJ whole genome shotgun (WGS) entry which is preliminary data.</text>
</comment>
<dbReference type="InterPro" id="IPR003395">
    <property type="entry name" value="RecF/RecN/SMC_N"/>
</dbReference>
<evidence type="ECO:0000313" key="8">
    <source>
        <dbReference type="Proteomes" id="UP001196068"/>
    </source>
</evidence>
<organism evidence="7 8">
    <name type="scientific">Plastoroseomonas arctica</name>
    <dbReference type="NCBI Taxonomy" id="1509237"/>
    <lineage>
        <taxon>Bacteria</taxon>
        <taxon>Pseudomonadati</taxon>
        <taxon>Pseudomonadota</taxon>
        <taxon>Alphaproteobacteria</taxon>
        <taxon>Acetobacterales</taxon>
        <taxon>Acetobacteraceae</taxon>
        <taxon>Plastoroseomonas</taxon>
    </lineage>
</organism>
<dbReference type="GO" id="GO:0003677">
    <property type="term" value="F:DNA binding"/>
    <property type="evidence" value="ECO:0007669"/>
    <property type="project" value="UniProtKB-KW"/>
</dbReference>
<sequence>MSPAAQPPQAESPDRAGRAATLSRIRIAGFKSFSEATNVEVLPGLTGIVGPNGCGKSNVVEALRWAMGESSARSLRGGEMDDIIFAGTSARPGRNMAEVTLTLEDAAGLAPPPNESVAELEITRRIARGEGSAFKVNGRELRARDVQTLFADIGSGARSSAMVSQGRVSALIQARPEDRRQVLEEAAGISGLRARRHEAELKLRQAEQNLARAEDLLGALDTQRQSLQRQARQANRYRNISGLVRAAEGEWLALLAARAQAALGAAQAQHDAARRAVTEAEAASHATTIALHTAEQALPGPRLAEAEARTALERHRVEQEGFGREEARARAALEAAEARLAQITDDLALAERAARDAAEALARLDAEAALVAASETALPGQLAATQEALILAEDAARTAEQAAEAATEEAAHAAARSEQARAALV</sequence>
<dbReference type="InterPro" id="IPR050308">
    <property type="entry name" value="MukB/SMC"/>
</dbReference>
<dbReference type="GO" id="GO:0030261">
    <property type="term" value="P:chromosome condensation"/>
    <property type="evidence" value="ECO:0007669"/>
    <property type="project" value="UniProtKB-KW"/>
</dbReference>
<keyword evidence="8" id="KW-1185">Reference proteome</keyword>
<keyword evidence="5" id="KW-0175">Coiled coil</keyword>